<dbReference type="Gene3D" id="3.90.180.10">
    <property type="entry name" value="Medium-chain alcohol dehydrogenases, catalytic domain"/>
    <property type="match status" value="1"/>
</dbReference>
<evidence type="ECO:0000256" key="6">
    <source>
        <dbReference type="ARBA" id="ARBA00023002"/>
    </source>
</evidence>
<dbReference type="InterPro" id="IPR013149">
    <property type="entry name" value="ADH-like_C"/>
</dbReference>
<comment type="similarity">
    <text evidence="2 7">Belongs to the zinc-containing alcohol dehydrogenase family.</text>
</comment>
<dbReference type="EC" id="1.1.1.1" evidence="3"/>
<name>A0ABU7PE47_9ACTN</name>
<dbReference type="PROSITE" id="PS00059">
    <property type="entry name" value="ADH_ZINC"/>
    <property type="match status" value="1"/>
</dbReference>
<keyword evidence="4 7" id="KW-0479">Metal-binding</keyword>
<dbReference type="RefSeq" id="WP_330795713.1">
    <property type="nucleotide sequence ID" value="NZ_JAZEWV010000010.1"/>
</dbReference>
<evidence type="ECO:0000256" key="4">
    <source>
        <dbReference type="ARBA" id="ARBA00022723"/>
    </source>
</evidence>
<dbReference type="PANTHER" id="PTHR42940">
    <property type="entry name" value="ALCOHOL DEHYDROGENASE 1-RELATED"/>
    <property type="match status" value="1"/>
</dbReference>
<evidence type="ECO:0000313" key="9">
    <source>
        <dbReference type="EMBL" id="MEE4543367.1"/>
    </source>
</evidence>
<dbReference type="InterPro" id="IPR020843">
    <property type="entry name" value="ER"/>
</dbReference>
<comment type="cofactor">
    <cofactor evidence="1 7">
        <name>Zn(2+)</name>
        <dbReference type="ChEBI" id="CHEBI:29105"/>
    </cofactor>
</comment>
<sequence>METMLATVMPQPGAPWEVREIPMPRPGPGQVLVKVHASGICVNDVLASRGALPFATASPAVPGHEPVGEVVEAGAGVTARTVGDRVGVPWVQGGCGRCAYCRRNLPVSGQLALNCAAPVTTGFAAQGGLAEYVVALAAGTVLLPDGLPYEQAAPMMCAGYTAWSALRAAEPRPLERVAVLGIGAIGHLALQFARTCGFETVAVTGSSDKRDAATRLGADLVVADGAELRDAGGADVVLATTPSYEAASDSLRGLRTDGRLVVSGFARGAAFDLAPARPFFTQRHRVIGSTHGPVAHLTEALDLAAAGRCAAVTEVFTADAVAKAAERVGAGEVRFRAVVTY</sequence>
<proteinExistence type="inferred from homology"/>
<dbReference type="SUPFAM" id="SSF51735">
    <property type="entry name" value="NAD(P)-binding Rossmann-fold domains"/>
    <property type="match status" value="1"/>
</dbReference>
<comment type="caution">
    <text evidence="9">The sequence shown here is derived from an EMBL/GenBank/DDBJ whole genome shotgun (WGS) entry which is preliminary data.</text>
</comment>
<evidence type="ECO:0000256" key="5">
    <source>
        <dbReference type="ARBA" id="ARBA00022833"/>
    </source>
</evidence>
<dbReference type="Pfam" id="PF00107">
    <property type="entry name" value="ADH_zinc_N"/>
    <property type="match status" value="1"/>
</dbReference>
<feature type="domain" description="Enoyl reductase (ER)" evidence="8">
    <location>
        <begin position="13"/>
        <end position="339"/>
    </location>
</feature>
<evidence type="ECO:0000256" key="2">
    <source>
        <dbReference type="ARBA" id="ARBA00008072"/>
    </source>
</evidence>
<keyword evidence="10" id="KW-1185">Reference proteome</keyword>
<evidence type="ECO:0000256" key="7">
    <source>
        <dbReference type="RuleBase" id="RU361277"/>
    </source>
</evidence>
<dbReference type="Pfam" id="PF08240">
    <property type="entry name" value="ADH_N"/>
    <property type="match status" value="1"/>
</dbReference>
<dbReference type="Gene3D" id="3.40.50.720">
    <property type="entry name" value="NAD(P)-binding Rossmann-like Domain"/>
    <property type="match status" value="1"/>
</dbReference>
<dbReference type="PANTHER" id="PTHR42940:SF7">
    <property type="entry name" value="ALCOHOL DEHYDROGENASE-LIKE N-TERMINAL DOMAIN-CONTAINING PROTEIN"/>
    <property type="match status" value="1"/>
</dbReference>
<accession>A0ABU7PE47</accession>
<evidence type="ECO:0000259" key="8">
    <source>
        <dbReference type="SMART" id="SM00829"/>
    </source>
</evidence>
<dbReference type="EMBL" id="JAZEWV010000010">
    <property type="protein sequence ID" value="MEE4543367.1"/>
    <property type="molecule type" value="Genomic_DNA"/>
</dbReference>
<dbReference type="Proteomes" id="UP001344658">
    <property type="component" value="Unassembled WGS sequence"/>
</dbReference>
<dbReference type="SMART" id="SM00829">
    <property type="entry name" value="PKS_ER"/>
    <property type="match status" value="1"/>
</dbReference>
<evidence type="ECO:0000313" key="10">
    <source>
        <dbReference type="Proteomes" id="UP001344658"/>
    </source>
</evidence>
<protein>
    <recommendedName>
        <fullName evidence="3">alcohol dehydrogenase</fullName>
        <ecNumber evidence="3">1.1.1.1</ecNumber>
    </recommendedName>
</protein>
<dbReference type="InterPro" id="IPR011032">
    <property type="entry name" value="GroES-like_sf"/>
</dbReference>
<dbReference type="InterPro" id="IPR013154">
    <property type="entry name" value="ADH-like_N"/>
</dbReference>
<keyword evidence="6" id="KW-0560">Oxidoreductase</keyword>
<reference evidence="9 10" key="1">
    <citation type="submission" date="2023-12" db="EMBL/GenBank/DDBJ databases">
        <title>Streptomyces sp. V4-01.</title>
        <authorList>
            <person name="Somphong A."/>
            <person name="Phongsopitanun W."/>
        </authorList>
    </citation>
    <scope>NUCLEOTIDE SEQUENCE [LARGE SCALE GENOMIC DNA]</scope>
    <source>
        <strain evidence="9 10">V4-01</strain>
    </source>
</reference>
<evidence type="ECO:0000256" key="3">
    <source>
        <dbReference type="ARBA" id="ARBA00013190"/>
    </source>
</evidence>
<dbReference type="InterPro" id="IPR036291">
    <property type="entry name" value="NAD(P)-bd_dom_sf"/>
</dbReference>
<gene>
    <name evidence="9" type="ORF">V2S66_15480</name>
</gene>
<evidence type="ECO:0000256" key="1">
    <source>
        <dbReference type="ARBA" id="ARBA00001947"/>
    </source>
</evidence>
<dbReference type="SUPFAM" id="SSF50129">
    <property type="entry name" value="GroES-like"/>
    <property type="match status" value="1"/>
</dbReference>
<dbReference type="InterPro" id="IPR002328">
    <property type="entry name" value="ADH_Zn_CS"/>
</dbReference>
<organism evidence="9 10">
    <name type="scientific">Actinacidiphila polyblastidii</name>
    <dbReference type="NCBI Taxonomy" id="3110430"/>
    <lineage>
        <taxon>Bacteria</taxon>
        <taxon>Bacillati</taxon>
        <taxon>Actinomycetota</taxon>
        <taxon>Actinomycetes</taxon>
        <taxon>Kitasatosporales</taxon>
        <taxon>Streptomycetaceae</taxon>
        <taxon>Actinacidiphila</taxon>
    </lineage>
</organism>
<keyword evidence="5 7" id="KW-0862">Zinc</keyword>